<name>A0ABQ1GGN1_9BACL</name>
<dbReference type="SUPFAM" id="SSF47413">
    <property type="entry name" value="lambda repressor-like DNA-binding domains"/>
    <property type="match status" value="1"/>
</dbReference>
<sequence>MAATIQTEMELYIKQEGLTVTRFAERIGINAGTVSNILNGHRSISVTQLDRITEVMGLPEGTYYEMFLEEYLAASSLDWRRIGPFFERCAELDKLLLMQQAARRVMDNLSYAGPLFEMAEHWYRENKWEAAAILYQTVADSEKYQHSERLAVCHYRLFKITLGDNQEVNAQAASRFELYVDRLDETEQLDALKDLIDIYASLQRYDKVDELAEKLGSKSRILYDLKHKRGKVKMQSSSNREPLMPLVGYALYSYLMRGTVCKEYGQFDKALYYTTLYNNPDWVLEGDLESLPAIKKFQEWAEANVHLYKLMAGDAKALLKYIAYITTCEDELLNGLFSVLQASIRHHLNVDKLLKEYQGYILKVFHQGPNNNYNHQVMNTKFAHFLADLACYYLNQQKFDVGINWIIKSLAYSVRINQEGCIIRCVGLFERFRHFAKADQQSEYQKIILEAQNNDEKEVIGRIS</sequence>
<accession>A0ABQ1GGN1</accession>
<dbReference type="Pfam" id="PF01381">
    <property type="entry name" value="HTH_3"/>
    <property type="match status" value="1"/>
</dbReference>
<keyword evidence="3" id="KW-1185">Reference proteome</keyword>
<dbReference type="PROSITE" id="PS50943">
    <property type="entry name" value="HTH_CROC1"/>
    <property type="match status" value="1"/>
</dbReference>
<dbReference type="CDD" id="cd00093">
    <property type="entry name" value="HTH_XRE"/>
    <property type="match status" value="1"/>
</dbReference>
<dbReference type="RefSeq" id="WP_094094389.1">
    <property type="nucleotide sequence ID" value="NZ_BMHF01000011.1"/>
</dbReference>
<dbReference type="InterPro" id="IPR010982">
    <property type="entry name" value="Lambda_DNA-bd_dom_sf"/>
</dbReference>
<protein>
    <recommendedName>
        <fullName evidence="1">HTH cro/C1-type domain-containing protein</fullName>
    </recommendedName>
</protein>
<comment type="caution">
    <text evidence="2">The sequence shown here is derived from an EMBL/GenBank/DDBJ whole genome shotgun (WGS) entry which is preliminary data.</text>
</comment>
<evidence type="ECO:0000313" key="3">
    <source>
        <dbReference type="Proteomes" id="UP000609323"/>
    </source>
</evidence>
<dbReference type="Proteomes" id="UP000609323">
    <property type="component" value="Unassembled WGS sequence"/>
</dbReference>
<gene>
    <name evidence="2" type="ORF">GCM10010917_30720</name>
</gene>
<proteinExistence type="predicted"/>
<evidence type="ECO:0000259" key="1">
    <source>
        <dbReference type="PROSITE" id="PS50943"/>
    </source>
</evidence>
<dbReference type="InterPro" id="IPR001387">
    <property type="entry name" value="Cro/C1-type_HTH"/>
</dbReference>
<reference evidence="3" key="1">
    <citation type="journal article" date="2019" name="Int. J. Syst. Evol. Microbiol.">
        <title>The Global Catalogue of Microorganisms (GCM) 10K type strain sequencing project: providing services to taxonomists for standard genome sequencing and annotation.</title>
        <authorList>
            <consortium name="The Broad Institute Genomics Platform"/>
            <consortium name="The Broad Institute Genome Sequencing Center for Infectious Disease"/>
            <person name="Wu L."/>
            <person name="Ma J."/>
        </authorList>
    </citation>
    <scope>NUCLEOTIDE SEQUENCE [LARGE SCALE GENOMIC DNA]</scope>
    <source>
        <strain evidence="3">CGMCC 1.15044</strain>
    </source>
</reference>
<evidence type="ECO:0000313" key="2">
    <source>
        <dbReference type="EMBL" id="GGA43274.1"/>
    </source>
</evidence>
<feature type="domain" description="HTH cro/C1-type" evidence="1">
    <location>
        <begin position="9"/>
        <end position="63"/>
    </location>
</feature>
<dbReference type="EMBL" id="BMHF01000011">
    <property type="protein sequence ID" value="GGA43274.1"/>
    <property type="molecule type" value="Genomic_DNA"/>
</dbReference>
<organism evidence="2 3">
    <name type="scientific">Paenibacillus physcomitrellae</name>
    <dbReference type="NCBI Taxonomy" id="1619311"/>
    <lineage>
        <taxon>Bacteria</taxon>
        <taxon>Bacillati</taxon>
        <taxon>Bacillota</taxon>
        <taxon>Bacilli</taxon>
        <taxon>Bacillales</taxon>
        <taxon>Paenibacillaceae</taxon>
        <taxon>Paenibacillus</taxon>
    </lineage>
</organism>
<dbReference type="Gene3D" id="1.10.260.40">
    <property type="entry name" value="lambda repressor-like DNA-binding domains"/>
    <property type="match status" value="1"/>
</dbReference>
<dbReference type="SMART" id="SM00530">
    <property type="entry name" value="HTH_XRE"/>
    <property type="match status" value="1"/>
</dbReference>